<feature type="region of interest" description="Disordered" evidence="1">
    <location>
        <begin position="1"/>
        <end position="52"/>
    </location>
</feature>
<dbReference type="RefSeq" id="WP_196956021.1">
    <property type="nucleotide sequence ID" value="NZ_JADWYK010000010.1"/>
</dbReference>
<reference evidence="2 3" key="1">
    <citation type="submission" date="2020-11" db="EMBL/GenBank/DDBJ databases">
        <title>Hymenobacter sp.</title>
        <authorList>
            <person name="Kim M.K."/>
        </authorList>
    </citation>
    <scope>NUCLEOTIDE SEQUENCE [LARGE SCALE GENOMIC DNA]</scope>
    <source>
        <strain evidence="2 3">BT594</strain>
    </source>
</reference>
<comment type="caution">
    <text evidence="2">The sequence shown here is derived from an EMBL/GenBank/DDBJ whole genome shotgun (WGS) entry which is preliminary data.</text>
</comment>
<keyword evidence="3" id="KW-1185">Reference proteome</keyword>
<evidence type="ECO:0008006" key="4">
    <source>
        <dbReference type="Google" id="ProtNLM"/>
    </source>
</evidence>
<protein>
    <recommendedName>
        <fullName evidence="4">DUF5610 domain-containing protein</fullName>
    </recommendedName>
</protein>
<feature type="compositionally biased region" description="Polar residues" evidence="1">
    <location>
        <begin position="36"/>
        <end position="51"/>
    </location>
</feature>
<dbReference type="Proteomes" id="UP000601099">
    <property type="component" value="Unassembled WGS sequence"/>
</dbReference>
<evidence type="ECO:0000256" key="1">
    <source>
        <dbReference type="SAM" id="MobiDB-lite"/>
    </source>
</evidence>
<gene>
    <name evidence="2" type="ORF">I5L79_15710</name>
</gene>
<proteinExistence type="predicted"/>
<evidence type="ECO:0000313" key="2">
    <source>
        <dbReference type="EMBL" id="MBG8555000.1"/>
    </source>
</evidence>
<evidence type="ECO:0000313" key="3">
    <source>
        <dbReference type="Proteomes" id="UP000601099"/>
    </source>
</evidence>
<sequence length="140" mass="15125">MQPDSEHDDNYFRGSIDGGSANLPADAPVIDGGGPANSSHTRIISGGNASTRHMENSKLAKADGFDFPKGLPTSVKLHLHTLADQFGVTTDNLAEKAHELAAEIKPKLEEGYDFVVNYVENLIEQVKTDVSKYLDSKKAQ</sequence>
<accession>A0ABS0L4Z0</accession>
<organism evidence="2 3">
    <name type="scientific">Hymenobacter guriensis</name>
    <dbReference type="NCBI Taxonomy" id="2793065"/>
    <lineage>
        <taxon>Bacteria</taxon>
        <taxon>Pseudomonadati</taxon>
        <taxon>Bacteroidota</taxon>
        <taxon>Cytophagia</taxon>
        <taxon>Cytophagales</taxon>
        <taxon>Hymenobacteraceae</taxon>
        <taxon>Hymenobacter</taxon>
    </lineage>
</organism>
<dbReference type="EMBL" id="JADWYK010000010">
    <property type="protein sequence ID" value="MBG8555000.1"/>
    <property type="molecule type" value="Genomic_DNA"/>
</dbReference>
<feature type="compositionally biased region" description="Basic and acidic residues" evidence="1">
    <location>
        <begin position="1"/>
        <end position="11"/>
    </location>
</feature>
<name>A0ABS0L4Z0_9BACT</name>